<name>A0A0L6UQ04_9BASI</name>
<organism evidence="1 2">
    <name type="scientific">Puccinia sorghi</name>
    <dbReference type="NCBI Taxonomy" id="27349"/>
    <lineage>
        <taxon>Eukaryota</taxon>
        <taxon>Fungi</taxon>
        <taxon>Dikarya</taxon>
        <taxon>Basidiomycota</taxon>
        <taxon>Pucciniomycotina</taxon>
        <taxon>Pucciniomycetes</taxon>
        <taxon>Pucciniales</taxon>
        <taxon>Pucciniaceae</taxon>
        <taxon>Puccinia</taxon>
    </lineage>
</organism>
<keyword evidence="2" id="KW-1185">Reference proteome</keyword>
<reference evidence="1 2" key="1">
    <citation type="submission" date="2015-08" db="EMBL/GenBank/DDBJ databases">
        <title>Next Generation Sequencing and Analysis of the Genome of Puccinia sorghi L Schw, the Causal Agent of Maize Common Rust.</title>
        <authorList>
            <person name="Rochi L."/>
            <person name="Burguener G."/>
            <person name="Darino M."/>
            <person name="Turjanski A."/>
            <person name="Kreff E."/>
            <person name="Dieguez M.J."/>
            <person name="Sacco F."/>
        </authorList>
    </citation>
    <scope>NUCLEOTIDE SEQUENCE [LARGE SCALE GENOMIC DNA]</scope>
    <source>
        <strain evidence="1 2">RO10H11247</strain>
    </source>
</reference>
<evidence type="ECO:0000313" key="1">
    <source>
        <dbReference type="EMBL" id="KNZ50317.1"/>
    </source>
</evidence>
<proteinExistence type="predicted"/>
<gene>
    <name evidence="1" type="ORF">VP01_4492g1</name>
</gene>
<dbReference type="OrthoDB" id="1681765at2759"/>
<dbReference type="Proteomes" id="UP000037035">
    <property type="component" value="Unassembled WGS sequence"/>
</dbReference>
<sequence>MHIVPKFSCAEFIQVEMEPVSKLLSTEEKLAIFLYLTGHNNSNKLA</sequence>
<evidence type="ECO:0000313" key="2">
    <source>
        <dbReference type="Proteomes" id="UP000037035"/>
    </source>
</evidence>
<dbReference type="VEuPathDB" id="FungiDB:VP01_4492g1"/>
<dbReference type="EMBL" id="LAVV01009604">
    <property type="protein sequence ID" value="KNZ50317.1"/>
    <property type="molecule type" value="Genomic_DNA"/>
</dbReference>
<protein>
    <submittedName>
        <fullName evidence="1">Uncharacterized protein</fullName>
    </submittedName>
</protein>
<comment type="caution">
    <text evidence="1">The sequence shown here is derived from an EMBL/GenBank/DDBJ whole genome shotgun (WGS) entry which is preliminary data.</text>
</comment>
<dbReference type="AlphaFoldDB" id="A0A0L6UQ04"/>
<accession>A0A0L6UQ04</accession>